<name>A0A0A8Y213_ARUDO</name>
<protein>
    <submittedName>
        <fullName evidence="1">Uncharacterized protein</fullName>
    </submittedName>
</protein>
<dbReference type="AlphaFoldDB" id="A0A0A8Y213"/>
<reference evidence="1" key="1">
    <citation type="submission" date="2014-09" db="EMBL/GenBank/DDBJ databases">
        <authorList>
            <person name="Magalhaes I.L.F."/>
            <person name="Oliveira U."/>
            <person name="Santos F.R."/>
            <person name="Vidigal T.H.D.A."/>
            <person name="Brescovit A.D."/>
            <person name="Santos A.J."/>
        </authorList>
    </citation>
    <scope>NUCLEOTIDE SEQUENCE</scope>
    <source>
        <tissue evidence="1">Shoot tissue taken approximately 20 cm above the soil surface</tissue>
    </source>
</reference>
<organism evidence="1">
    <name type="scientific">Arundo donax</name>
    <name type="common">Giant reed</name>
    <name type="synonym">Donax arundinaceus</name>
    <dbReference type="NCBI Taxonomy" id="35708"/>
    <lineage>
        <taxon>Eukaryota</taxon>
        <taxon>Viridiplantae</taxon>
        <taxon>Streptophyta</taxon>
        <taxon>Embryophyta</taxon>
        <taxon>Tracheophyta</taxon>
        <taxon>Spermatophyta</taxon>
        <taxon>Magnoliopsida</taxon>
        <taxon>Liliopsida</taxon>
        <taxon>Poales</taxon>
        <taxon>Poaceae</taxon>
        <taxon>PACMAD clade</taxon>
        <taxon>Arundinoideae</taxon>
        <taxon>Arundineae</taxon>
        <taxon>Arundo</taxon>
    </lineage>
</organism>
<reference evidence="1" key="2">
    <citation type="journal article" date="2015" name="Data Brief">
        <title>Shoot transcriptome of the giant reed, Arundo donax.</title>
        <authorList>
            <person name="Barrero R.A."/>
            <person name="Guerrero F.D."/>
            <person name="Moolhuijzen P."/>
            <person name="Goolsby J.A."/>
            <person name="Tidwell J."/>
            <person name="Bellgard S.E."/>
            <person name="Bellgard M.I."/>
        </authorList>
    </citation>
    <scope>NUCLEOTIDE SEQUENCE</scope>
    <source>
        <tissue evidence="1">Shoot tissue taken approximately 20 cm above the soil surface</tissue>
    </source>
</reference>
<evidence type="ECO:0000313" key="1">
    <source>
        <dbReference type="EMBL" id="JAD19215.1"/>
    </source>
</evidence>
<dbReference type="EMBL" id="GBRH01278680">
    <property type="protein sequence ID" value="JAD19215.1"/>
    <property type="molecule type" value="Transcribed_RNA"/>
</dbReference>
<proteinExistence type="predicted"/>
<sequence length="69" mass="7583">MHCFCVRSQPPHAAQGARASHARPAMARLARAIGWAGGPGAVLRPISVWNWTVGPRCLYIYIGNRAENW</sequence>
<accession>A0A0A8Y213</accession>